<reference evidence="2 3" key="1">
    <citation type="submission" date="2023-05" db="EMBL/GenBank/DDBJ databases">
        <title>B98-5 Cell Line De Novo Hybrid Assembly: An Optical Mapping Approach.</title>
        <authorList>
            <person name="Kananen K."/>
            <person name="Auerbach J.A."/>
            <person name="Kautto E."/>
            <person name="Blachly J.S."/>
        </authorList>
    </citation>
    <scope>NUCLEOTIDE SEQUENCE [LARGE SCALE GENOMIC DNA]</scope>
    <source>
        <strain evidence="2">B95-8</strain>
        <tissue evidence="2">Cell line</tissue>
    </source>
</reference>
<organism evidence="2 3">
    <name type="scientific">Saguinus oedipus</name>
    <name type="common">Cotton-top tamarin</name>
    <name type="synonym">Oedipomidas oedipus</name>
    <dbReference type="NCBI Taxonomy" id="9490"/>
    <lineage>
        <taxon>Eukaryota</taxon>
        <taxon>Metazoa</taxon>
        <taxon>Chordata</taxon>
        <taxon>Craniata</taxon>
        <taxon>Vertebrata</taxon>
        <taxon>Euteleostomi</taxon>
        <taxon>Mammalia</taxon>
        <taxon>Eutheria</taxon>
        <taxon>Euarchontoglires</taxon>
        <taxon>Primates</taxon>
        <taxon>Haplorrhini</taxon>
        <taxon>Platyrrhini</taxon>
        <taxon>Cebidae</taxon>
        <taxon>Callitrichinae</taxon>
        <taxon>Saguinus</taxon>
    </lineage>
</organism>
<dbReference type="Proteomes" id="UP001266305">
    <property type="component" value="Unassembled WGS sequence"/>
</dbReference>
<evidence type="ECO:0008006" key="4">
    <source>
        <dbReference type="Google" id="ProtNLM"/>
    </source>
</evidence>
<name>A0ABQ9W7E2_SAGOE</name>
<accession>A0ABQ9W7E2</accession>
<dbReference type="InterPro" id="IPR029166">
    <property type="entry name" value="WBS28"/>
</dbReference>
<evidence type="ECO:0000256" key="1">
    <source>
        <dbReference type="SAM" id="MobiDB-lite"/>
    </source>
</evidence>
<comment type="caution">
    <text evidence="2">The sequence shown here is derived from an EMBL/GenBank/DDBJ whole genome shotgun (WGS) entry which is preliminary data.</text>
</comment>
<proteinExistence type="predicted"/>
<gene>
    <name evidence="2" type="ORF">P7K49_004216</name>
</gene>
<protein>
    <recommendedName>
        <fullName evidence="4">Transmembrane protein 270</fullName>
    </recommendedName>
</protein>
<dbReference type="PANTHER" id="PTHR37369:SF1">
    <property type="entry name" value="TRANSMEMBRANE PROTEIN 270"/>
    <property type="match status" value="1"/>
</dbReference>
<feature type="region of interest" description="Disordered" evidence="1">
    <location>
        <begin position="223"/>
        <end position="260"/>
    </location>
</feature>
<evidence type="ECO:0000313" key="3">
    <source>
        <dbReference type="Proteomes" id="UP001266305"/>
    </source>
</evidence>
<evidence type="ECO:0000313" key="2">
    <source>
        <dbReference type="EMBL" id="KAK2117330.1"/>
    </source>
</evidence>
<dbReference type="Pfam" id="PF15164">
    <property type="entry name" value="WBS28"/>
    <property type="match status" value="1"/>
</dbReference>
<dbReference type="PANTHER" id="PTHR37369">
    <property type="entry name" value="TRANSMEMBRANE PROTEIN 270"/>
    <property type="match status" value="1"/>
</dbReference>
<sequence>METIPPVSSSFWGILLQAMRLSVPLAQNRDHLYNFLLLKINLFNHWVSGLAQEAGGTCNRQAHLPLGVAACPLGQALQAGLALIQVPVWLVLQGPRLMWAGIRSGTRALGLALLGAWERLGLSLAIWTDLLLLCLHGLMLVVVTRSVCQKARCSQLGWHLSKALQVNWLVRAFLAQLRSLYWRVETVIALASWQLAYLITWTTCLASHLLQAAFEHTTQLAQAQELEPQEASESSLLPSPSGSLASESGPVLPEQGTPRE</sequence>
<feature type="compositionally biased region" description="Low complexity" evidence="1">
    <location>
        <begin position="223"/>
        <end position="250"/>
    </location>
</feature>
<keyword evidence="3" id="KW-1185">Reference proteome</keyword>
<dbReference type="EMBL" id="JASSZA010000002">
    <property type="protein sequence ID" value="KAK2117330.1"/>
    <property type="molecule type" value="Genomic_DNA"/>
</dbReference>